<dbReference type="RefSeq" id="WP_345969388.1">
    <property type="nucleotide sequence ID" value="NZ_CP147920.1"/>
</dbReference>
<proteinExistence type="predicted"/>
<dbReference type="Gene3D" id="3.40.50.1240">
    <property type="entry name" value="Phosphoglycerate mutase-like"/>
    <property type="match status" value="1"/>
</dbReference>
<reference evidence="1 2" key="1">
    <citation type="submission" date="2024-03" db="EMBL/GenBank/DDBJ databases">
        <title>Sulfurimonas sp. HSL3-1.</title>
        <authorList>
            <person name="Wang S."/>
        </authorList>
    </citation>
    <scope>NUCLEOTIDE SEQUENCE [LARGE SCALE GENOMIC DNA]</scope>
    <source>
        <strain evidence="1 2">HSL3-1</strain>
    </source>
</reference>
<gene>
    <name evidence="1" type="ORF">WCY31_08570</name>
</gene>
<dbReference type="InterPro" id="IPR029033">
    <property type="entry name" value="His_PPase_superfam"/>
</dbReference>
<dbReference type="EMBL" id="CP147920">
    <property type="protein sequence ID" value="XAU14310.1"/>
    <property type="molecule type" value="Genomic_DNA"/>
</dbReference>
<dbReference type="PANTHER" id="PTHR47623:SF1">
    <property type="entry name" value="OS09G0287300 PROTEIN"/>
    <property type="match status" value="1"/>
</dbReference>
<sequence>MIHHAKSDWEEPGASDFERGLTDRGYRDINTIGSYLLLRGIVPDIILSSSALRAQESADKLAVKVGFDGPLLYLSELYLTPPETILETVMLQEDDADTIFVIGHNPQLTAFANMLTDEHVSKIPTMGVVAMTFDIGSWQELEERKGEIDFFIFPKQFKYYLPNQIRAVLDRNGPGAQ</sequence>
<dbReference type="Proteomes" id="UP001447842">
    <property type="component" value="Chromosome"/>
</dbReference>
<keyword evidence="2" id="KW-1185">Reference proteome</keyword>
<dbReference type="CDD" id="cd07040">
    <property type="entry name" value="HP"/>
    <property type="match status" value="1"/>
</dbReference>
<evidence type="ECO:0000313" key="1">
    <source>
        <dbReference type="EMBL" id="XAU14310.1"/>
    </source>
</evidence>
<accession>A0ABZ3H6Z5</accession>
<organism evidence="1 2">
    <name type="scientific">Sulfurimonas diazotrophicus</name>
    <dbReference type="NCBI Taxonomy" id="3131939"/>
    <lineage>
        <taxon>Bacteria</taxon>
        <taxon>Pseudomonadati</taxon>
        <taxon>Campylobacterota</taxon>
        <taxon>Epsilonproteobacteria</taxon>
        <taxon>Campylobacterales</taxon>
        <taxon>Sulfurimonadaceae</taxon>
        <taxon>Sulfurimonas</taxon>
    </lineage>
</organism>
<dbReference type="SUPFAM" id="SSF53254">
    <property type="entry name" value="Phosphoglycerate mutase-like"/>
    <property type="match status" value="1"/>
</dbReference>
<evidence type="ECO:0000313" key="2">
    <source>
        <dbReference type="Proteomes" id="UP001447842"/>
    </source>
</evidence>
<protein>
    <submittedName>
        <fullName evidence="1">Histidine phosphatase</fullName>
    </submittedName>
</protein>
<name>A0ABZ3H6Z5_9BACT</name>
<dbReference type="PANTHER" id="PTHR47623">
    <property type="entry name" value="OS09G0287300 PROTEIN"/>
    <property type="match status" value="1"/>
</dbReference>